<dbReference type="Proteomes" id="UP000789525">
    <property type="component" value="Unassembled WGS sequence"/>
</dbReference>
<sequence length="42" mass="4417">MPVVVEDELELVPDAKLPSIAGVIDVDVDVVEAVGKDVLVET</sequence>
<name>A0ACA9L426_9GLOM</name>
<dbReference type="EMBL" id="CAJVPT010004180">
    <property type="protein sequence ID" value="CAG8505000.1"/>
    <property type="molecule type" value="Genomic_DNA"/>
</dbReference>
<protein>
    <submittedName>
        <fullName evidence="1">12056_t:CDS:1</fullName>
    </submittedName>
</protein>
<reference evidence="1" key="1">
    <citation type="submission" date="2021-06" db="EMBL/GenBank/DDBJ databases">
        <authorList>
            <person name="Kallberg Y."/>
            <person name="Tangrot J."/>
            <person name="Rosling A."/>
        </authorList>
    </citation>
    <scope>NUCLEOTIDE SEQUENCE</scope>
    <source>
        <strain evidence="1">CL356</strain>
    </source>
</reference>
<organism evidence="1 2">
    <name type="scientific">Acaulospora colombiana</name>
    <dbReference type="NCBI Taxonomy" id="27376"/>
    <lineage>
        <taxon>Eukaryota</taxon>
        <taxon>Fungi</taxon>
        <taxon>Fungi incertae sedis</taxon>
        <taxon>Mucoromycota</taxon>
        <taxon>Glomeromycotina</taxon>
        <taxon>Glomeromycetes</taxon>
        <taxon>Diversisporales</taxon>
        <taxon>Acaulosporaceae</taxon>
        <taxon>Acaulospora</taxon>
    </lineage>
</organism>
<evidence type="ECO:0000313" key="2">
    <source>
        <dbReference type="Proteomes" id="UP000789525"/>
    </source>
</evidence>
<evidence type="ECO:0000313" key="1">
    <source>
        <dbReference type="EMBL" id="CAG8505000.1"/>
    </source>
</evidence>
<accession>A0ACA9L426</accession>
<feature type="non-terminal residue" evidence="1">
    <location>
        <position position="42"/>
    </location>
</feature>
<comment type="caution">
    <text evidence="1">The sequence shown here is derived from an EMBL/GenBank/DDBJ whole genome shotgun (WGS) entry which is preliminary data.</text>
</comment>
<gene>
    <name evidence="1" type="ORF">ACOLOM_LOCUS2964</name>
</gene>
<keyword evidence="2" id="KW-1185">Reference proteome</keyword>
<proteinExistence type="predicted"/>